<evidence type="ECO:0000256" key="9">
    <source>
        <dbReference type="ARBA" id="ARBA00023065"/>
    </source>
</evidence>
<dbReference type="OrthoDB" id="9788020at2"/>
<evidence type="ECO:0000256" key="7">
    <source>
        <dbReference type="ARBA" id="ARBA00022781"/>
    </source>
</evidence>
<dbReference type="FunFam" id="1.20.5.620:FF:000001">
    <property type="entry name" value="ATP synthase subunit b"/>
    <property type="match status" value="1"/>
</dbReference>
<dbReference type="CDD" id="cd06503">
    <property type="entry name" value="ATP-synt_Fo_b"/>
    <property type="match status" value="1"/>
</dbReference>
<dbReference type="PANTHER" id="PTHR33445:SF1">
    <property type="entry name" value="ATP SYNTHASE SUBUNIT B"/>
    <property type="match status" value="1"/>
</dbReference>
<evidence type="ECO:0000256" key="4">
    <source>
        <dbReference type="ARBA" id="ARBA00022519"/>
    </source>
</evidence>
<dbReference type="InterPro" id="IPR028987">
    <property type="entry name" value="ATP_synth_B-like_membr_sf"/>
</dbReference>
<keyword evidence="8 16" id="KW-1133">Transmembrane helix</keyword>
<dbReference type="InterPro" id="IPR050059">
    <property type="entry name" value="ATP_synthase_B_chain"/>
</dbReference>
<comment type="subunit">
    <text evidence="14">F-type ATPases have 2 components, F(1) - the catalytic core - and F(0) - the membrane proton channel. F(1) has five subunits: alpha(3), beta(3), gamma(1), delta(1), epsilon(1). F(0) has four main subunits: a(1), b(2) and c(10-14). The alpha and beta chains form an alternating ring which encloses part of the gamma chain. F(1) is attached to F(0) by a central stalk formed by the gamma and epsilon chains, while a peripheral stalk is formed by the delta and b chains.</text>
</comment>
<proteinExistence type="inferred from homology"/>
<keyword evidence="10 16" id="KW-0472">Membrane</keyword>
<evidence type="ECO:0000256" key="14">
    <source>
        <dbReference type="ARBA" id="ARBA00026054"/>
    </source>
</evidence>
<accession>A0A5S9N0N7</accession>
<evidence type="ECO:0000256" key="2">
    <source>
        <dbReference type="ARBA" id="ARBA00022448"/>
    </source>
</evidence>
<keyword evidence="4" id="KW-0997">Cell inner membrane</keyword>
<dbReference type="Pfam" id="PF00430">
    <property type="entry name" value="ATP-synt_B"/>
    <property type="match status" value="1"/>
</dbReference>
<evidence type="ECO:0000256" key="11">
    <source>
        <dbReference type="ARBA" id="ARBA00023310"/>
    </source>
</evidence>
<reference evidence="18 19" key="1">
    <citation type="submission" date="2019-11" db="EMBL/GenBank/DDBJ databases">
        <authorList>
            <person name="Holert J."/>
        </authorList>
    </citation>
    <scope>NUCLEOTIDE SEQUENCE [LARGE SCALE GENOMIC DNA]</scope>
    <source>
        <strain evidence="18">BC5_2</strain>
    </source>
</reference>
<feature type="transmembrane region" description="Helical" evidence="16">
    <location>
        <begin position="6"/>
        <end position="26"/>
    </location>
</feature>
<dbReference type="PANTHER" id="PTHR33445">
    <property type="entry name" value="ATP SYNTHASE SUBUNIT B', CHLOROPLASTIC"/>
    <property type="match status" value="1"/>
</dbReference>
<gene>
    <name evidence="16 18" type="primary">atpF</name>
    <name evidence="18" type="ORF">DPBNPPHM_00551</name>
</gene>
<name>A0A5S9N0N7_9GAMM</name>
<evidence type="ECO:0000256" key="16">
    <source>
        <dbReference type="HAMAP-Rule" id="MF_01398"/>
    </source>
</evidence>
<dbReference type="SUPFAM" id="SSF81573">
    <property type="entry name" value="F1F0 ATP synthase subunit B, membrane domain"/>
    <property type="match status" value="1"/>
</dbReference>
<dbReference type="HAMAP" id="MF_01398">
    <property type="entry name" value="ATP_synth_b_bprime"/>
    <property type="match status" value="1"/>
</dbReference>
<evidence type="ECO:0000256" key="12">
    <source>
        <dbReference type="ARBA" id="ARBA00025198"/>
    </source>
</evidence>
<evidence type="ECO:0000313" key="19">
    <source>
        <dbReference type="Proteomes" id="UP000434580"/>
    </source>
</evidence>
<dbReference type="GO" id="GO:0046933">
    <property type="term" value="F:proton-transporting ATP synthase activity, rotational mechanism"/>
    <property type="evidence" value="ECO:0007669"/>
    <property type="project" value="UniProtKB-UniRule"/>
</dbReference>
<evidence type="ECO:0000256" key="8">
    <source>
        <dbReference type="ARBA" id="ARBA00022989"/>
    </source>
</evidence>
<dbReference type="Proteomes" id="UP000434580">
    <property type="component" value="Unassembled WGS sequence"/>
</dbReference>
<evidence type="ECO:0000313" key="18">
    <source>
        <dbReference type="EMBL" id="CAA0083159.1"/>
    </source>
</evidence>
<dbReference type="InterPro" id="IPR005864">
    <property type="entry name" value="ATP_synth_F0_bsu_bac"/>
</dbReference>
<evidence type="ECO:0000256" key="5">
    <source>
        <dbReference type="ARBA" id="ARBA00022547"/>
    </source>
</evidence>
<comment type="function">
    <text evidence="12 16">F(1)F(0) ATP synthase produces ATP from ADP in the presence of a proton or sodium gradient. F-type ATPases consist of two structural domains, F(1) containing the extramembraneous catalytic core and F(0) containing the membrane proton channel, linked together by a central stalk and a peripheral stalk. During catalysis, ATP synthesis in the catalytic domain of F(1) is coupled via a rotary mechanism of the central stalk subunits to proton translocation.</text>
</comment>
<keyword evidence="6 16" id="KW-0812">Transmembrane</keyword>
<evidence type="ECO:0000256" key="1">
    <source>
        <dbReference type="ARBA" id="ARBA00005513"/>
    </source>
</evidence>
<keyword evidence="3 16" id="KW-1003">Cell membrane</keyword>
<comment type="function">
    <text evidence="13">Component of the F(0) channel, it forms part of the peripheral stalk, linking F(1) to F(0). The b'-subunit is a diverged and duplicated form of b found in plants and photosynthetic bacteria.</text>
</comment>
<keyword evidence="11 16" id="KW-0066">ATP synthesis</keyword>
<evidence type="ECO:0000256" key="10">
    <source>
        <dbReference type="ARBA" id="ARBA00023136"/>
    </source>
</evidence>
<dbReference type="Gene3D" id="1.20.5.620">
    <property type="entry name" value="F1F0 ATP synthase subunit B, membrane domain"/>
    <property type="match status" value="1"/>
</dbReference>
<keyword evidence="9 16" id="KW-0406">Ion transport</keyword>
<dbReference type="InterPro" id="IPR002146">
    <property type="entry name" value="ATP_synth_b/b'su_bac/chlpt"/>
</dbReference>
<keyword evidence="7 16" id="KW-0375">Hydrogen ion transport</keyword>
<evidence type="ECO:0000256" key="6">
    <source>
        <dbReference type="ARBA" id="ARBA00022692"/>
    </source>
</evidence>
<dbReference type="GO" id="GO:0045259">
    <property type="term" value="C:proton-transporting ATP synthase complex"/>
    <property type="evidence" value="ECO:0007669"/>
    <property type="project" value="UniProtKB-KW"/>
</dbReference>
<sequence>MNINLTLIGQSISFLFFVAFCMKFVWPAITNAMAERAQKIADGLEAADRAEQDKKLAQEGAVKKLTEAKHDAAAIIDQANKRANKIVEEAKTQAQAEADLIKASAQGEVEQEVNRAKETLRTQVATLAVAGAEKILEATVDANSHKEMLDKLATQL</sequence>
<dbReference type="AlphaFoldDB" id="A0A5S9N0N7"/>
<dbReference type="NCBIfam" id="NF004411">
    <property type="entry name" value="PRK05759.1-2"/>
    <property type="match status" value="1"/>
</dbReference>
<dbReference type="NCBIfam" id="TIGR01144">
    <property type="entry name" value="ATP_synt_b"/>
    <property type="match status" value="1"/>
</dbReference>
<protein>
    <recommendedName>
        <fullName evidence="16">ATP synthase subunit b</fullName>
    </recommendedName>
    <alternativeName>
        <fullName evidence="16">ATP synthase F(0) sector subunit b</fullName>
    </alternativeName>
    <alternativeName>
        <fullName evidence="16">ATPase subunit I</fullName>
    </alternativeName>
    <alternativeName>
        <fullName evidence="16">F-type ATPase subunit b</fullName>
        <shortName evidence="16">F-ATPase subunit b</shortName>
    </alternativeName>
</protein>
<dbReference type="EMBL" id="CACSII010000001">
    <property type="protein sequence ID" value="CAA0083159.1"/>
    <property type="molecule type" value="Genomic_DNA"/>
</dbReference>
<comment type="similarity">
    <text evidence="1 16 17">Belongs to the ATPase B chain family.</text>
</comment>
<dbReference type="GO" id="GO:0005886">
    <property type="term" value="C:plasma membrane"/>
    <property type="evidence" value="ECO:0007669"/>
    <property type="project" value="UniProtKB-SubCell"/>
</dbReference>
<comment type="subunit">
    <text evidence="16">F-type ATPases have 2 components, F(1) - the catalytic core - and F(0) - the membrane proton channel. F(1) has five subunits: alpha(3), beta(3), gamma(1), delta(1), epsilon(1). F(0) has three main subunits: a(1), b(2) and c(10-14). The alpha and beta chains form an alternating ring which encloses part of the gamma chain. F(1) is attached to F(0) by a central stalk formed by the gamma and epsilon chains, while a peripheral stalk is formed by the delta and b chains.</text>
</comment>
<keyword evidence="2 16" id="KW-0813">Transport</keyword>
<keyword evidence="5 16" id="KW-0138">CF(0)</keyword>
<evidence type="ECO:0000256" key="17">
    <source>
        <dbReference type="RuleBase" id="RU003848"/>
    </source>
</evidence>
<dbReference type="GO" id="GO:0012505">
    <property type="term" value="C:endomembrane system"/>
    <property type="evidence" value="ECO:0007669"/>
    <property type="project" value="UniProtKB-SubCell"/>
</dbReference>
<dbReference type="GO" id="GO:0046961">
    <property type="term" value="F:proton-transporting ATPase activity, rotational mechanism"/>
    <property type="evidence" value="ECO:0007669"/>
    <property type="project" value="TreeGrafter"/>
</dbReference>
<evidence type="ECO:0000256" key="3">
    <source>
        <dbReference type="ARBA" id="ARBA00022475"/>
    </source>
</evidence>
<evidence type="ECO:0000256" key="15">
    <source>
        <dbReference type="ARBA" id="ARBA00037847"/>
    </source>
</evidence>
<organism evidence="18 19">
    <name type="scientific">BD1-7 clade bacterium</name>
    <dbReference type="NCBI Taxonomy" id="2029982"/>
    <lineage>
        <taxon>Bacteria</taxon>
        <taxon>Pseudomonadati</taxon>
        <taxon>Pseudomonadota</taxon>
        <taxon>Gammaproteobacteria</taxon>
        <taxon>Cellvibrionales</taxon>
        <taxon>Spongiibacteraceae</taxon>
        <taxon>BD1-7 clade</taxon>
    </lineage>
</organism>
<evidence type="ECO:0000256" key="13">
    <source>
        <dbReference type="ARBA" id="ARBA00025614"/>
    </source>
</evidence>
<comment type="subcellular location">
    <subcellularLocation>
        <location evidence="16">Cell membrane</location>
        <topology evidence="16">Single-pass membrane protein</topology>
    </subcellularLocation>
    <subcellularLocation>
        <location evidence="15">Endomembrane system</location>
        <topology evidence="15">Single-pass membrane protein</topology>
    </subcellularLocation>
</comment>